<gene>
    <name evidence="5 9" type="primary">xseA</name>
    <name evidence="9" type="ORF">GCM10022197_38060</name>
</gene>
<evidence type="ECO:0000256" key="5">
    <source>
        <dbReference type="HAMAP-Rule" id="MF_00378"/>
    </source>
</evidence>
<organism evidence="9 10">
    <name type="scientific">Microlunatus spumicola</name>
    <dbReference type="NCBI Taxonomy" id="81499"/>
    <lineage>
        <taxon>Bacteria</taxon>
        <taxon>Bacillati</taxon>
        <taxon>Actinomycetota</taxon>
        <taxon>Actinomycetes</taxon>
        <taxon>Propionibacteriales</taxon>
        <taxon>Propionibacteriaceae</taxon>
        <taxon>Microlunatus</taxon>
    </lineage>
</organism>
<comment type="subcellular location">
    <subcellularLocation>
        <location evidence="5 6">Cytoplasm</location>
    </subcellularLocation>
</comment>
<comment type="caution">
    <text evidence="9">The sequence shown here is derived from an EMBL/GenBank/DDBJ whole genome shotgun (WGS) entry which is preliminary data.</text>
</comment>
<dbReference type="CDD" id="cd04489">
    <property type="entry name" value="ExoVII_LU_OBF"/>
    <property type="match status" value="1"/>
</dbReference>
<keyword evidence="1 5" id="KW-0963">Cytoplasm</keyword>
<dbReference type="InterPro" id="IPR025824">
    <property type="entry name" value="OB-fold_nuc-bd_dom"/>
</dbReference>
<name>A0ABP6YA10_9ACTN</name>
<comment type="similarity">
    <text evidence="5 6">Belongs to the XseA family.</text>
</comment>
<dbReference type="InterPro" id="IPR020579">
    <property type="entry name" value="Exonuc_VII_lsu_C"/>
</dbReference>
<dbReference type="EMBL" id="BAAAYR010000005">
    <property type="protein sequence ID" value="GAA3577210.1"/>
    <property type="molecule type" value="Genomic_DNA"/>
</dbReference>
<dbReference type="PANTHER" id="PTHR30008">
    <property type="entry name" value="EXODEOXYRIBONUCLEASE 7 LARGE SUBUNIT"/>
    <property type="match status" value="1"/>
</dbReference>
<comment type="subunit">
    <text evidence="5">Heterooligomer composed of large and small subunits.</text>
</comment>
<comment type="catalytic activity">
    <reaction evidence="5 6">
        <text>Exonucleolytic cleavage in either 5'- to 3'- or 3'- to 5'-direction to yield nucleoside 5'-phosphates.</text>
        <dbReference type="EC" id="3.1.11.6"/>
    </reaction>
</comment>
<keyword evidence="3 5" id="KW-0378">Hydrolase</keyword>
<evidence type="ECO:0000313" key="10">
    <source>
        <dbReference type="Proteomes" id="UP001500767"/>
    </source>
</evidence>
<sequence>MSPRRTDHFPVKHLAARRRAWFGPVLSVPLVTLPAVALESSPENPQPLRRVAHLVKGWIERLGPVWVEAQLIEVSRRSGRTIFLTLRDKLAEVSVSVSVSPTTFDAAGPLTEGSTVVARLKPSYYEQSGRFSFYCDALTPVGEGRLLARLEQTKRLLQAEGLFDAARKKRLPFLPRAVGLITGADSAAERDVVENARRRWPGVRIEVRHTLVQGAQAAEQVMSALERLDGLPEVEVIVIARGGGSLEDLLPFSDEGLVRAVAKARTPVVSAIGHEVDNPILDLVADVRASTPTDAAKRVVPDVTEERTRITQVSARLDHLVDALIARQQESLRALRSRPVLVDPTATFTVNEDQLASARARALRAVSVLVERESVAVGHHLARVRAMSPKATLERGYAIVVGPEGHALTSVQDADPGDDLLAYLADGQLVVEVRDVRPGRNAA</sequence>
<keyword evidence="4 5" id="KW-0269">Exonuclease</keyword>
<dbReference type="HAMAP" id="MF_00378">
    <property type="entry name" value="Exonuc_7_L"/>
    <property type="match status" value="1"/>
</dbReference>
<evidence type="ECO:0000313" key="9">
    <source>
        <dbReference type="EMBL" id="GAA3577210.1"/>
    </source>
</evidence>
<feature type="domain" description="OB-fold nucleic acid binding" evidence="8">
    <location>
        <begin position="50"/>
        <end position="138"/>
    </location>
</feature>
<reference evidence="10" key="1">
    <citation type="journal article" date="2019" name="Int. J. Syst. Evol. Microbiol.">
        <title>The Global Catalogue of Microorganisms (GCM) 10K type strain sequencing project: providing services to taxonomists for standard genome sequencing and annotation.</title>
        <authorList>
            <consortium name="The Broad Institute Genomics Platform"/>
            <consortium name="The Broad Institute Genome Sequencing Center for Infectious Disease"/>
            <person name="Wu L."/>
            <person name="Ma J."/>
        </authorList>
    </citation>
    <scope>NUCLEOTIDE SEQUENCE [LARGE SCALE GENOMIC DNA]</scope>
    <source>
        <strain evidence="10">JCM 16540</strain>
    </source>
</reference>
<dbReference type="EC" id="3.1.11.6" evidence="5"/>
<accession>A0ABP6YA10</accession>
<keyword evidence="2 5" id="KW-0540">Nuclease</keyword>
<evidence type="ECO:0000256" key="1">
    <source>
        <dbReference type="ARBA" id="ARBA00022490"/>
    </source>
</evidence>
<proteinExistence type="inferred from homology"/>
<evidence type="ECO:0000256" key="6">
    <source>
        <dbReference type="RuleBase" id="RU004355"/>
    </source>
</evidence>
<comment type="function">
    <text evidence="5">Bidirectionally degrades single-stranded DNA into large acid-insoluble oligonucleotides, which are then degraded further into small acid-soluble oligonucleotides.</text>
</comment>
<dbReference type="Proteomes" id="UP001500767">
    <property type="component" value="Unassembled WGS sequence"/>
</dbReference>
<feature type="domain" description="Exonuclease VII large subunit C-terminal" evidence="7">
    <location>
        <begin position="162"/>
        <end position="373"/>
    </location>
</feature>
<keyword evidence="10" id="KW-1185">Reference proteome</keyword>
<dbReference type="Pfam" id="PF02601">
    <property type="entry name" value="Exonuc_VII_L"/>
    <property type="match status" value="1"/>
</dbReference>
<evidence type="ECO:0000259" key="7">
    <source>
        <dbReference type="Pfam" id="PF02601"/>
    </source>
</evidence>
<dbReference type="Pfam" id="PF13742">
    <property type="entry name" value="tRNA_anti_2"/>
    <property type="match status" value="1"/>
</dbReference>
<dbReference type="InterPro" id="IPR003753">
    <property type="entry name" value="Exonuc_VII_L"/>
</dbReference>
<protein>
    <recommendedName>
        <fullName evidence="5">Exodeoxyribonuclease 7 large subunit</fullName>
        <ecNumber evidence="5">3.1.11.6</ecNumber>
    </recommendedName>
    <alternativeName>
        <fullName evidence="5">Exodeoxyribonuclease VII large subunit</fullName>
        <shortName evidence="5">Exonuclease VII large subunit</shortName>
    </alternativeName>
</protein>
<dbReference type="PANTHER" id="PTHR30008:SF0">
    <property type="entry name" value="EXODEOXYRIBONUCLEASE 7 LARGE SUBUNIT"/>
    <property type="match status" value="1"/>
</dbReference>
<dbReference type="NCBIfam" id="TIGR00237">
    <property type="entry name" value="xseA"/>
    <property type="match status" value="1"/>
</dbReference>
<evidence type="ECO:0000256" key="4">
    <source>
        <dbReference type="ARBA" id="ARBA00022839"/>
    </source>
</evidence>
<evidence type="ECO:0000259" key="8">
    <source>
        <dbReference type="Pfam" id="PF13742"/>
    </source>
</evidence>
<evidence type="ECO:0000256" key="3">
    <source>
        <dbReference type="ARBA" id="ARBA00022801"/>
    </source>
</evidence>
<evidence type="ECO:0000256" key="2">
    <source>
        <dbReference type="ARBA" id="ARBA00022722"/>
    </source>
</evidence>